<dbReference type="EMBL" id="BX284604">
    <property type="protein sequence ID" value="CDX47461.1"/>
    <property type="molecule type" value="Genomic_DNA"/>
</dbReference>
<evidence type="ECO:0000256" key="2">
    <source>
        <dbReference type="ARBA" id="ARBA00022771"/>
    </source>
</evidence>
<keyword evidence="2 4" id="KW-0863">Zinc-finger</keyword>
<evidence type="ECO:0000259" key="6">
    <source>
        <dbReference type="PROSITE" id="PS50808"/>
    </source>
</evidence>
<dbReference type="ExpressionAtlas" id="A0A078BS51">
    <property type="expression patterns" value="baseline and differential"/>
</dbReference>
<dbReference type="OrthoDB" id="1607513at2759"/>
<evidence type="ECO:0000313" key="8">
    <source>
        <dbReference type="Proteomes" id="UP000001940"/>
    </source>
</evidence>
<dbReference type="CTD" id="178442"/>
<dbReference type="GeneID" id="178442"/>
<dbReference type="SUPFAM" id="SSF53098">
    <property type="entry name" value="Ribonuclease H-like"/>
    <property type="match status" value="1"/>
</dbReference>
<proteinExistence type="predicted"/>
<dbReference type="PANTHER" id="PTHR46169">
    <property type="entry name" value="DNA REPLICATION-RELATED ELEMENT FACTOR, ISOFORM A"/>
    <property type="match status" value="1"/>
</dbReference>
<keyword evidence="8" id="KW-1185">Reference proteome</keyword>
<keyword evidence="1" id="KW-0479">Metal-binding</keyword>
<feature type="compositionally biased region" description="Polar residues" evidence="5">
    <location>
        <begin position="64"/>
        <end position="73"/>
    </location>
</feature>
<evidence type="ECO:0000256" key="5">
    <source>
        <dbReference type="SAM" id="MobiDB-lite"/>
    </source>
</evidence>
<dbReference type="FunCoup" id="A0A078BS51">
    <property type="interactions" value="128"/>
</dbReference>
<feature type="compositionally biased region" description="Polar residues" evidence="5">
    <location>
        <begin position="111"/>
        <end position="129"/>
    </location>
</feature>
<dbReference type="STRING" id="6239.Y105C5A.15c.1"/>
<dbReference type="InterPro" id="IPR052717">
    <property type="entry name" value="Vacuolar_transposase_reg"/>
</dbReference>
<dbReference type="PROSITE" id="PS50808">
    <property type="entry name" value="ZF_BED"/>
    <property type="match status" value="1"/>
</dbReference>
<dbReference type="GO" id="GO:0006357">
    <property type="term" value="P:regulation of transcription by RNA polymerase II"/>
    <property type="evidence" value="ECO:0000318"/>
    <property type="project" value="GO_Central"/>
</dbReference>
<keyword evidence="3" id="KW-0862">Zinc</keyword>
<feature type="region of interest" description="Disordered" evidence="5">
    <location>
        <begin position="1"/>
        <end position="129"/>
    </location>
</feature>
<feature type="compositionally biased region" description="Polar residues" evidence="5">
    <location>
        <begin position="81"/>
        <end position="90"/>
    </location>
</feature>
<evidence type="ECO:0000256" key="1">
    <source>
        <dbReference type="ARBA" id="ARBA00022723"/>
    </source>
</evidence>
<dbReference type="Proteomes" id="UP000001940">
    <property type="component" value="Chromosome IV"/>
</dbReference>
<feature type="compositionally biased region" description="Low complexity" evidence="5">
    <location>
        <begin position="1"/>
        <end position="26"/>
    </location>
</feature>
<sequence>MSSSSADSFSTSPRGRSRSKLSSSESDAVRVGARQRNRSLKKSPAVQDDDPTTHHNHHQFPHNLLSQHNQVTSTHHHSMQHLHNASSLQQHLALPSGSMAPEPRRAASFDVSASQKLSPGESPKSSGNAATSVDILSQLNFNPALLTQLSAAIARPMGIASPLLDDLKVNFGSVPKIEQMDCSGGSFDTVGSGSFDMTSAHSSFDHSTNPISQELLAQMPPKAVIQDDIRNGNGRFQLVRKRGRSEVWNLFGQVLDSLTQVRLPFVACYACKVLYTDTGGGTGNMTRHRCPIGASYRSSTHASSTETVEAGGTNSFDSAISARIMSSADVTRSQLSISMVESGSGSGPSGSGSGNSSLPLLTQHSGEEFQNTIGDVDREVLTDAIVKCCALDLIDPMVFSGKGFRSLLKQICHVSKRGGVSPPIDAFPDIQTVRSAMQTHLRFCADDLKNELSRTTQGCRLALETLTYSGRDYRVIHGSRISPDWKWRSNILGVFKAKENESLNEMINLVVHNYELNRTFLRITIPNSNNDLEGNVKCFFDIKAKLKEILFTTFSACSQPVMDMLNAVDQLTKALVEMDVRLPFATEPREDIFDVHNLLAEWNDQWGQLEQIISTKCADTLLENFKKLDPTHMRDLEVFILPFRETIESLTSEHPNFHKILPEWLALQHECQVQNDEPTALLRELKQIATKVLESEKEKIMTDEHRIAAILNPRLIRKLNMILTDQERTTVCERIRSSCGFRNPKEPLSRGSSCDGEPHRKRRMFLSSLEDDQVTDELECYLRSQYPPNQTKDVITFWSTTGHAQFPTLSSLARRTLCTPAIAPKTQFDARCASVSPDQLHTFLMLRSMFDSEKDEEAV</sequence>
<dbReference type="Reactome" id="R-CEL-4551638">
    <property type="pathway name" value="SUMOylation of chromatin organization proteins"/>
</dbReference>
<dbReference type="OMA" id="FEERHAS"/>
<dbReference type="AlphaFoldDB" id="A0A078BS51"/>
<evidence type="ECO:0000256" key="4">
    <source>
        <dbReference type="PROSITE-ProRule" id="PRU00027"/>
    </source>
</evidence>
<dbReference type="Bgee" id="WBGene00013639">
    <property type="expression patterns" value="Expressed in larva and 2 other cell types or tissues"/>
</dbReference>
<name>A0A078BS51_CAEEL</name>
<evidence type="ECO:0000313" key="7">
    <source>
        <dbReference type="EMBL" id="CDX47461.1"/>
    </source>
</evidence>
<feature type="domain" description="BED-type" evidence="6">
    <location>
        <begin position="242"/>
        <end position="308"/>
    </location>
</feature>
<dbReference type="PANTHER" id="PTHR46169:SF29">
    <property type="entry name" value="DNA REPLICATION-RELATED ELEMENT FACTOR, ISOFORM A"/>
    <property type="match status" value="1"/>
</dbReference>
<organism evidence="7 8">
    <name type="scientific">Caenorhabditis elegans</name>
    <dbReference type="NCBI Taxonomy" id="6239"/>
    <lineage>
        <taxon>Eukaryota</taxon>
        <taxon>Metazoa</taxon>
        <taxon>Ecdysozoa</taxon>
        <taxon>Nematoda</taxon>
        <taxon>Chromadorea</taxon>
        <taxon>Rhabditida</taxon>
        <taxon>Rhabditina</taxon>
        <taxon>Rhabditomorpha</taxon>
        <taxon>Rhabditoidea</taxon>
        <taxon>Rhabditidae</taxon>
        <taxon>Peloderinae</taxon>
        <taxon>Caenorhabditis</taxon>
    </lineage>
</organism>
<dbReference type="GO" id="GO:0003677">
    <property type="term" value="F:DNA binding"/>
    <property type="evidence" value="ECO:0007669"/>
    <property type="project" value="InterPro"/>
</dbReference>
<dbReference type="WormBase" id="Y105C5A.15c">
    <property type="protein sequence ID" value="CE50119"/>
    <property type="gene ID" value="WBGene00013639"/>
</dbReference>
<dbReference type="InParanoid" id="A0A078BS51"/>
<feature type="compositionally biased region" description="Gly residues" evidence="5">
    <location>
        <begin position="344"/>
        <end position="353"/>
    </location>
</feature>
<dbReference type="RefSeq" id="NP_001294099.1">
    <property type="nucleotide sequence ID" value="NM_001307170.1"/>
</dbReference>
<accession>A0A078BS51</accession>
<feature type="region of interest" description="Disordered" evidence="5">
    <location>
        <begin position="339"/>
        <end position="361"/>
    </location>
</feature>
<dbReference type="AGR" id="WB:WBGene00013639"/>
<dbReference type="InterPro" id="IPR012337">
    <property type="entry name" value="RNaseH-like_sf"/>
</dbReference>
<dbReference type="GO" id="GO:0008270">
    <property type="term" value="F:zinc ion binding"/>
    <property type="evidence" value="ECO:0007669"/>
    <property type="project" value="UniProtKB-KW"/>
</dbReference>
<protein>
    <submittedName>
        <fullName evidence="7">BED-type domain-containing protein</fullName>
    </submittedName>
</protein>
<evidence type="ECO:0000313" key="9">
    <source>
        <dbReference type="WormBase" id="Y105C5A.15c"/>
    </source>
</evidence>
<evidence type="ECO:0000256" key="3">
    <source>
        <dbReference type="ARBA" id="ARBA00022833"/>
    </source>
</evidence>
<gene>
    <name evidence="7" type="ORF">CELE_Y105C5A.15</name>
    <name evidence="7 9" type="ORF">Y105C5A.15</name>
</gene>
<dbReference type="GO" id="GO:0005634">
    <property type="term" value="C:nucleus"/>
    <property type="evidence" value="ECO:0000318"/>
    <property type="project" value="GO_Central"/>
</dbReference>
<reference evidence="7 8" key="1">
    <citation type="journal article" date="1998" name="Science">
        <title>Genome sequence of the nematode C. elegans: a platform for investigating biology.</title>
        <authorList>
            <consortium name="The C. elegans sequencing consortium"/>
            <person name="Sulson J.E."/>
            <person name="Waterston R."/>
        </authorList>
    </citation>
    <scope>NUCLEOTIDE SEQUENCE [LARGE SCALE GENOMIC DNA]</scope>
    <source>
        <strain evidence="7 8">Bristol N2</strain>
    </source>
</reference>
<dbReference type="InterPro" id="IPR003656">
    <property type="entry name" value="Znf_BED"/>
</dbReference>